<evidence type="ECO:0000313" key="2">
    <source>
        <dbReference type="EMBL" id="SDW70389.1"/>
    </source>
</evidence>
<organism evidence="2 3">
    <name type="scientific">Albimonas donghaensis</name>
    <dbReference type="NCBI Taxonomy" id="356660"/>
    <lineage>
        <taxon>Bacteria</taxon>
        <taxon>Pseudomonadati</taxon>
        <taxon>Pseudomonadota</taxon>
        <taxon>Alphaproteobacteria</taxon>
        <taxon>Rhodobacterales</taxon>
        <taxon>Paracoccaceae</taxon>
        <taxon>Albimonas</taxon>
    </lineage>
</organism>
<accession>A0A1H2VRA9</accession>
<dbReference type="RefSeq" id="WP_092680417.1">
    <property type="nucleotide sequence ID" value="NZ_FNMZ01000002.1"/>
</dbReference>
<keyword evidence="3" id="KW-1185">Reference proteome</keyword>
<keyword evidence="1" id="KW-0732">Signal</keyword>
<dbReference type="EMBL" id="FNMZ01000002">
    <property type="protein sequence ID" value="SDW70389.1"/>
    <property type="molecule type" value="Genomic_DNA"/>
</dbReference>
<protein>
    <submittedName>
        <fullName evidence="2">Uncharacterized protein</fullName>
    </submittedName>
</protein>
<feature type="chain" id="PRO_5011513040" evidence="1">
    <location>
        <begin position="20"/>
        <end position="708"/>
    </location>
</feature>
<gene>
    <name evidence="2" type="ORF">SAMN05444336_102138</name>
</gene>
<dbReference type="InterPro" id="IPR012334">
    <property type="entry name" value="Pectin_lyas_fold"/>
</dbReference>
<sequence>MLRSLALLSAIPTAAPARALFDGSSGTIGQGVVGAYELRDGAVALDKIADLSAGRILGRPTGAGSGAPQEMDAATLRALSDESAATVFFASIFDAEAASIPATPSTVVTFGYETAGDGGGGEYRRIGSNPSHQAKLQTADGQWWELSDQEPTPLQLGAKFDGSTDDTIAINNWVLFLRIKGRAGRLPAGSAYCSGTVYMGGVRVRGAGGVNNTDASVSKTLILSDANPMLSMGPRADQPDTFHLTHWEDFTVASAGGPVSPITLWDTASYPYQIGIWVGRNHNYMETVAGGETPTIGGAGGLTMRRVCVQDASGWGLYGYKLWGKSLIDDCFFRRCGGKGAFEMNDDRKAGVMNFAGVSVDFAVSNIHAFAGGYANPNMTHRGTGLRIGAFKSDTDALGRLWEAGGNQKFENFFSEGYKVPFDIRATLSVMLDNMSLAGDRIYFGAEENPSNQCKITFSKWRTFDLEEINITQSATVDLGQLLKQDQGTDTVIKYWTGFTWTPPGGGVDPTGVYNNPTVLEPRFDLSAGASNSYRFLPLVATSYDPSSIWSNLLPPFSNSDGGNLQGWNRTGGGDLQVSNRWRVRIKNGAQVAYDVDALSPGDLVTVQLWFEVNGSPDQDDITYGVRNGSNALQFQRPLGLSGVPVDTNWRAFNARVPADGVLRVFVKNATGSNVFLRHPVVCAGASAPLGRHYLTAWPTPEGVIATA</sequence>
<feature type="signal peptide" evidence="1">
    <location>
        <begin position="1"/>
        <end position="19"/>
    </location>
</feature>
<name>A0A1H2VRA9_9RHOB</name>
<dbReference type="OrthoDB" id="7779284at2"/>
<reference evidence="2 3" key="1">
    <citation type="submission" date="2016-10" db="EMBL/GenBank/DDBJ databases">
        <authorList>
            <person name="de Groot N.N."/>
        </authorList>
    </citation>
    <scope>NUCLEOTIDE SEQUENCE [LARGE SCALE GENOMIC DNA]</scope>
    <source>
        <strain evidence="2 3">DSM 17890</strain>
    </source>
</reference>
<evidence type="ECO:0000313" key="3">
    <source>
        <dbReference type="Proteomes" id="UP000199118"/>
    </source>
</evidence>
<dbReference type="Proteomes" id="UP000199118">
    <property type="component" value="Unassembled WGS sequence"/>
</dbReference>
<evidence type="ECO:0000256" key="1">
    <source>
        <dbReference type="SAM" id="SignalP"/>
    </source>
</evidence>
<dbReference type="AlphaFoldDB" id="A0A1H2VRA9"/>
<proteinExistence type="predicted"/>
<dbReference type="STRING" id="356660.SAMN05444336_102138"/>
<dbReference type="Gene3D" id="2.160.20.10">
    <property type="entry name" value="Single-stranded right-handed beta-helix, Pectin lyase-like"/>
    <property type="match status" value="1"/>
</dbReference>